<reference evidence="4" key="1">
    <citation type="journal article" date="2011" name="MBio">
        <title>Novel metabolic attributes of the genus Cyanothece, comprising a group of unicellular nitrogen-fixing Cyanobacteria.</title>
        <authorList>
            <person name="Bandyopadhyay A."/>
            <person name="Elvitigala T."/>
            <person name="Welsh E."/>
            <person name="Stockel J."/>
            <person name="Liberton M."/>
            <person name="Min H."/>
            <person name="Sherman L.A."/>
            <person name="Pakrasi H.B."/>
        </authorList>
    </citation>
    <scope>NUCLEOTIDE SEQUENCE [LARGE SCALE GENOMIC DNA]</scope>
    <source>
        <strain evidence="4">PCC 7424</strain>
    </source>
</reference>
<dbReference type="HOGENOM" id="CLU_046525_3_0_3"/>
<accession>B7K8N7</accession>
<dbReference type="InterPro" id="IPR036291">
    <property type="entry name" value="NAD(P)-bd_dom_sf"/>
</dbReference>
<proteinExistence type="predicted"/>
<organism evidence="3 4">
    <name type="scientific">Gloeothece citriformis (strain PCC 7424)</name>
    <name type="common">Cyanothece sp. (strain PCC 7424)</name>
    <dbReference type="NCBI Taxonomy" id="65393"/>
    <lineage>
        <taxon>Bacteria</taxon>
        <taxon>Bacillati</taxon>
        <taxon>Cyanobacteriota</taxon>
        <taxon>Cyanophyceae</taxon>
        <taxon>Oscillatoriophycideae</taxon>
        <taxon>Chroococcales</taxon>
        <taxon>Aphanothecaceae</taxon>
        <taxon>Gloeothece</taxon>
        <taxon>Gloeothece citriformis</taxon>
    </lineage>
</organism>
<dbReference type="PANTHER" id="PTHR43833">
    <property type="entry name" value="POTASSIUM CHANNEL PROTEIN 2-RELATED-RELATED"/>
    <property type="match status" value="1"/>
</dbReference>
<keyword evidence="4" id="KW-1185">Reference proteome</keyword>
<dbReference type="PROSITE" id="PS51201">
    <property type="entry name" value="RCK_N"/>
    <property type="match status" value="1"/>
</dbReference>
<gene>
    <name evidence="3" type="ordered locus">PCC7424_2828</name>
</gene>
<dbReference type="KEGG" id="cyc:PCC7424_2828"/>
<dbReference type="Pfam" id="PF02254">
    <property type="entry name" value="TrkA_N"/>
    <property type="match status" value="1"/>
</dbReference>
<evidence type="ECO:0000259" key="2">
    <source>
        <dbReference type="PROSITE" id="PS51202"/>
    </source>
</evidence>
<dbReference type="PROSITE" id="PS51202">
    <property type="entry name" value="RCK_C"/>
    <property type="match status" value="1"/>
</dbReference>
<dbReference type="SUPFAM" id="SSF116726">
    <property type="entry name" value="TrkA C-terminal domain-like"/>
    <property type="match status" value="1"/>
</dbReference>
<dbReference type="AlphaFoldDB" id="B7K8N7"/>
<evidence type="ECO:0000259" key="1">
    <source>
        <dbReference type="PROSITE" id="PS51201"/>
    </source>
</evidence>
<dbReference type="STRING" id="65393.PCC7424_2828"/>
<dbReference type="Proteomes" id="UP000002384">
    <property type="component" value="Chromosome"/>
</dbReference>
<feature type="domain" description="RCK C-terminal" evidence="2">
    <location>
        <begin position="171"/>
        <end position="250"/>
    </location>
</feature>
<dbReference type="OrthoDB" id="9776294at2"/>
<sequence length="250" mass="28016">MESHRKENYDRHHHKKPWGISLPSLNFLDTLRRDNRQFAVIGLGRFGRAVCATLHKLGYDVMGTDIDERLVAQVITDKIASTAIQLDSTKPIALKEAGIFEFDTVIVAIGNFIEESIITTLNVKEFGVNCVVAKASTEIHGKLLKRVGADIVVFPEYEAGCDLAYTLTKPAILERFDLDEENSIVEIRIPEEFDNKSLAELQIRARFGLNVIAIGDGDKYKINPSPLDRLHKNCAMVVMGSNRDIQRLPI</sequence>
<dbReference type="GO" id="GO:0006813">
    <property type="term" value="P:potassium ion transport"/>
    <property type="evidence" value="ECO:0007669"/>
    <property type="project" value="InterPro"/>
</dbReference>
<dbReference type="EMBL" id="CP001291">
    <property type="protein sequence ID" value="ACK71235.1"/>
    <property type="molecule type" value="Genomic_DNA"/>
</dbReference>
<dbReference type="Gene3D" id="3.40.50.720">
    <property type="entry name" value="NAD(P)-binding Rossmann-like Domain"/>
    <property type="match status" value="1"/>
</dbReference>
<dbReference type="InterPro" id="IPR036721">
    <property type="entry name" value="RCK_C_sf"/>
</dbReference>
<dbReference type="InterPro" id="IPR006037">
    <property type="entry name" value="RCK_C"/>
</dbReference>
<dbReference type="InterPro" id="IPR003148">
    <property type="entry name" value="RCK_N"/>
</dbReference>
<dbReference type="eggNOG" id="COG0569">
    <property type="taxonomic scope" value="Bacteria"/>
</dbReference>
<evidence type="ECO:0000313" key="3">
    <source>
        <dbReference type="EMBL" id="ACK71235.1"/>
    </source>
</evidence>
<dbReference type="Gene3D" id="3.30.70.1450">
    <property type="entry name" value="Regulator of K+ conductance, C-terminal domain"/>
    <property type="match status" value="1"/>
</dbReference>
<protein>
    <submittedName>
        <fullName evidence="3">TrkA-N domain protein</fullName>
    </submittedName>
</protein>
<dbReference type="InterPro" id="IPR050721">
    <property type="entry name" value="Trk_Ktr_HKT_K-transport"/>
</dbReference>
<feature type="domain" description="RCK N-terminal" evidence="1">
    <location>
        <begin position="35"/>
        <end position="153"/>
    </location>
</feature>
<dbReference type="SUPFAM" id="SSF51735">
    <property type="entry name" value="NAD(P)-binding Rossmann-fold domains"/>
    <property type="match status" value="1"/>
</dbReference>
<dbReference type="PANTHER" id="PTHR43833:SF7">
    <property type="entry name" value="KTR SYSTEM POTASSIUM UPTAKE PROTEIN C"/>
    <property type="match status" value="1"/>
</dbReference>
<dbReference type="Pfam" id="PF02080">
    <property type="entry name" value="TrkA_C"/>
    <property type="match status" value="1"/>
</dbReference>
<evidence type="ECO:0000313" key="4">
    <source>
        <dbReference type="Proteomes" id="UP000002384"/>
    </source>
</evidence>
<name>B7K8N7_GLOC7</name>
<dbReference type="GO" id="GO:0008324">
    <property type="term" value="F:monoatomic cation transmembrane transporter activity"/>
    <property type="evidence" value="ECO:0007669"/>
    <property type="project" value="InterPro"/>
</dbReference>